<dbReference type="EMBL" id="HE717023">
    <property type="protein sequence ID" value="CCG46498.1"/>
    <property type="molecule type" value="Genomic_DNA"/>
</dbReference>
<keyword evidence="1" id="KW-0812">Transmembrane</keyword>
<reference evidence="2 3" key="1">
    <citation type="journal article" date="2013" name="Environ. Microbiol.">
        <title>Chloride and organic osmolytes: a hybrid strategy to cope with elevated salinities by the moderately halophilic, chloride-dependent bacterium Halobacillus halophilus.</title>
        <authorList>
            <person name="Saum S.H."/>
            <person name="Pfeiffer F."/>
            <person name="Palm P."/>
            <person name="Rampp M."/>
            <person name="Schuster S.C."/>
            <person name="Muller V."/>
            <person name="Oesterhelt D."/>
        </authorList>
    </citation>
    <scope>NUCLEOTIDE SEQUENCE [LARGE SCALE GENOMIC DNA]</scope>
    <source>
        <strain evidence="3">ATCC 35676 / DSM 2266 / JCM 20832 / KCTC 3685 / LMG 17431 / NBRC 102448 / NCIMB 2269</strain>
    </source>
</reference>
<dbReference type="PATRIC" id="fig|866895.3.peg.3190"/>
<evidence type="ECO:0000256" key="1">
    <source>
        <dbReference type="SAM" id="Phobius"/>
    </source>
</evidence>
<proteinExistence type="predicted"/>
<keyword evidence="1" id="KW-0472">Membrane</keyword>
<keyword evidence="3" id="KW-1185">Reference proteome</keyword>
<sequence>MILEKKFFFRKEGSVPGEVVAVLFIIVLAVVADFFWFDVDQ</sequence>
<organism evidence="2 3">
    <name type="scientific">Halobacillus halophilus (strain ATCC 35676 / DSM 2266 / JCM 20832 / KCTC 3685 / LMG 17431 / NBRC 102448 / NCIMB 2269)</name>
    <name type="common">Sporosarcina halophila</name>
    <dbReference type="NCBI Taxonomy" id="866895"/>
    <lineage>
        <taxon>Bacteria</taxon>
        <taxon>Bacillati</taxon>
        <taxon>Bacillota</taxon>
        <taxon>Bacilli</taxon>
        <taxon>Bacillales</taxon>
        <taxon>Bacillaceae</taxon>
        <taxon>Halobacillus</taxon>
    </lineage>
</organism>
<evidence type="ECO:0000313" key="2">
    <source>
        <dbReference type="EMBL" id="CCG46498.1"/>
    </source>
</evidence>
<gene>
    <name evidence="2" type="ordered locus">HBHAL_4156</name>
</gene>
<feature type="transmembrane region" description="Helical" evidence="1">
    <location>
        <begin position="20"/>
        <end position="37"/>
    </location>
</feature>
<accession>I0JQS8</accession>
<dbReference type="Proteomes" id="UP000007397">
    <property type="component" value="Chromosome"/>
</dbReference>
<keyword evidence="1" id="KW-1133">Transmembrane helix</keyword>
<dbReference type="HOGENOM" id="CLU_3270924_0_0_9"/>
<dbReference type="KEGG" id="hhd:HBHAL_4156"/>
<name>I0JQS8_HALH3</name>
<dbReference type="STRING" id="866895.HBHAL_4156"/>
<evidence type="ECO:0000313" key="3">
    <source>
        <dbReference type="Proteomes" id="UP000007397"/>
    </source>
</evidence>
<protein>
    <submittedName>
        <fullName evidence="2">Uncharacterized protein</fullName>
    </submittedName>
</protein>
<dbReference type="AlphaFoldDB" id="I0JQS8"/>